<gene>
    <name evidence="2" type="ORF">dnm_075980</name>
</gene>
<dbReference type="AlphaFoldDB" id="A0A975GRY3"/>
<dbReference type="EMBL" id="CP061800">
    <property type="protein sequence ID" value="QTA91529.1"/>
    <property type="molecule type" value="Genomic_DNA"/>
</dbReference>
<keyword evidence="3" id="KW-1185">Reference proteome</keyword>
<evidence type="ECO:0000313" key="2">
    <source>
        <dbReference type="EMBL" id="QTA91529.1"/>
    </source>
</evidence>
<protein>
    <submittedName>
        <fullName evidence="2">Uncharacterized protein</fullName>
    </submittedName>
</protein>
<reference evidence="2" key="1">
    <citation type="journal article" date="2021" name="Microb. Physiol.">
        <title>Proteogenomic Insights into the Physiology of Marine, Sulfate-Reducing, Filamentous Desulfonema limicola and Desulfonema magnum.</title>
        <authorList>
            <person name="Schnaars V."/>
            <person name="Wohlbrand L."/>
            <person name="Scheve S."/>
            <person name="Hinrichs C."/>
            <person name="Reinhardt R."/>
            <person name="Rabus R."/>
        </authorList>
    </citation>
    <scope>NUCLEOTIDE SEQUENCE</scope>
    <source>
        <strain evidence="2">4be13</strain>
    </source>
</reference>
<dbReference type="RefSeq" id="WP_207679272.1">
    <property type="nucleotide sequence ID" value="NZ_CP061800.1"/>
</dbReference>
<dbReference type="KEGG" id="dmm:dnm_075980"/>
<accession>A0A975GRY3</accession>
<proteinExistence type="predicted"/>
<name>A0A975GRY3_9BACT</name>
<feature type="transmembrane region" description="Helical" evidence="1">
    <location>
        <begin position="20"/>
        <end position="39"/>
    </location>
</feature>
<dbReference type="Proteomes" id="UP000663722">
    <property type="component" value="Chromosome"/>
</dbReference>
<evidence type="ECO:0000256" key="1">
    <source>
        <dbReference type="SAM" id="Phobius"/>
    </source>
</evidence>
<organism evidence="2 3">
    <name type="scientific">Desulfonema magnum</name>
    <dbReference type="NCBI Taxonomy" id="45655"/>
    <lineage>
        <taxon>Bacteria</taxon>
        <taxon>Pseudomonadati</taxon>
        <taxon>Thermodesulfobacteriota</taxon>
        <taxon>Desulfobacteria</taxon>
        <taxon>Desulfobacterales</taxon>
        <taxon>Desulfococcaceae</taxon>
        <taxon>Desulfonema</taxon>
    </lineage>
</organism>
<dbReference type="Pfam" id="PF12974">
    <property type="entry name" value="Phosphonate-bd"/>
    <property type="match status" value="1"/>
</dbReference>
<keyword evidence="1" id="KW-0472">Membrane</keyword>
<sequence>MKNILYQMAKLGDTSRFKAVKRILLTMFVFCCVVIFYTMPSISAKSEKIMIFFYSSETNINNFKSLKMEFDSYLSKSGSYKIQPFNDRKAFEQHIRDKKNCLLFLSSWHYSKIYKEYSLKPCLVGIRNNKKYQKRILMSSAKYANLKTAMKGPVASASNEAHTRSVLTEMIKNKKLADSVRVLTVPKDIDALMSVGFKMSKCALTTENAADNLKMTDPKLYEKMRILAEGKESLLLIVAAPENFTKDAKKLIKIIKNMPGDPDGINIIKMLDLDGWKPVDPSDISKLEGLK</sequence>
<evidence type="ECO:0000313" key="3">
    <source>
        <dbReference type="Proteomes" id="UP000663722"/>
    </source>
</evidence>
<keyword evidence="1" id="KW-0812">Transmembrane</keyword>
<keyword evidence="1" id="KW-1133">Transmembrane helix</keyword>